<name>A0A193QMG5_SODGM</name>
<dbReference type="GO" id="GO:0042918">
    <property type="term" value="P:alkanesulfonate transmembrane transport"/>
    <property type="evidence" value="ECO:0007669"/>
    <property type="project" value="TreeGrafter"/>
</dbReference>
<sequence>MRLTQICRAAAELLALNIMAASAATETVNLSWSPTPLMPQIEIALAKGYFSDAGIKVQRINFPSGREAFEALLGGQVNIATLTEFPAITGALRQQPFGIVADVARYRRTRAISSAKYTPLRTVSDLAGLKIGTPLGTNTDYYLSQLLSAAKVSAERVKVSPVDLIPALLRGDIQAILPFAGVESVARKALGEDYRDLKSDSYQYHFLLAASRTVLNNKPAVVNGLLRALLRADADLKRDPAGASDIGRTVDHTAAHHQGRRPYPPPDPAALAGKRPAARSRRGRGGSRFVT</sequence>
<dbReference type="GO" id="GO:0042597">
    <property type="term" value="C:periplasmic space"/>
    <property type="evidence" value="ECO:0007669"/>
    <property type="project" value="UniProtKB-SubCell"/>
</dbReference>
<feature type="compositionally biased region" description="Basic residues" evidence="4">
    <location>
        <begin position="276"/>
        <end position="285"/>
    </location>
</feature>
<evidence type="ECO:0000256" key="5">
    <source>
        <dbReference type="SAM" id="SignalP"/>
    </source>
</evidence>
<dbReference type="EMBL" id="LN854557">
    <property type="protein sequence ID" value="CRL46409.1"/>
    <property type="molecule type" value="Genomic_DNA"/>
</dbReference>
<reference evidence="7 8" key="1">
    <citation type="submission" date="2015-05" db="EMBL/GenBank/DDBJ databases">
        <authorList>
            <person name="Goodhead I."/>
        </authorList>
    </citation>
    <scope>NUCLEOTIDE SEQUENCE [LARGE SCALE GENOMIC DNA]</scope>
    <source>
        <strain evidence="8">morsitans</strain>
    </source>
</reference>
<accession>A0A193QMG5</accession>
<dbReference type="RefSeq" id="WP_166506817.1">
    <property type="nucleotide sequence ID" value="NZ_LN854557.1"/>
</dbReference>
<dbReference type="InterPro" id="IPR015168">
    <property type="entry name" value="SsuA/THI5"/>
</dbReference>
<dbReference type="PANTHER" id="PTHR30024:SF47">
    <property type="entry name" value="TAURINE-BINDING PERIPLASMIC PROTEIN"/>
    <property type="match status" value="1"/>
</dbReference>
<dbReference type="Gene3D" id="3.40.190.10">
    <property type="entry name" value="Periplasmic binding protein-like II"/>
    <property type="match status" value="2"/>
</dbReference>
<feature type="chain" id="PRO_5008261634" evidence="5">
    <location>
        <begin position="24"/>
        <end position="291"/>
    </location>
</feature>
<protein>
    <submittedName>
        <fullName evidence="7">NMT1/THI5 like protein</fullName>
    </submittedName>
</protein>
<dbReference type="Pfam" id="PF09084">
    <property type="entry name" value="NMT1"/>
    <property type="match status" value="1"/>
</dbReference>
<comment type="subcellular location">
    <subcellularLocation>
        <location evidence="1">Periplasm</location>
    </subcellularLocation>
</comment>
<evidence type="ECO:0000256" key="2">
    <source>
        <dbReference type="ARBA" id="ARBA00010742"/>
    </source>
</evidence>
<keyword evidence="3 5" id="KW-0732">Signal</keyword>
<evidence type="ECO:0000259" key="6">
    <source>
        <dbReference type="Pfam" id="PF09084"/>
    </source>
</evidence>
<comment type="similarity">
    <text evidence="2">Belongs to the bacterial solute-binding protein SsuA/TauA family.</text>
</comment>
<feature type="domain" description="SsuA/THI5-like" evidence="6">
    <location>
        <begin position="43"/>
        <end position="243"/>
    </location>
</feature>
<evidence type="ECO:0000256" key="1">
    <source>
        <dbReference type="ARBA" id="ARBA00004418"/>
    </source>
</evidence>
<dbReference type="SUPFAM" id="SSF53850">
    <property type="entry name" value="Periplasmic binding protein-like II"/>
    <property type="match status" value="1"/>
</dbReference>
<gene>
    <name evidence="7" type="ORF">SGGMMB4_05023</name>
</gene>
<proteinExistence type="inferred from homology"/>
<evidence type="ECO:0000313" key="7">
    <source>
        <dbReference type="EMBL" id="CRL46409.1"/>
    </source>
</evidence>
<dbReference type="PANTHER" id="PTHR30024">
    <property type="entry name" value="ALIPHATIC SULFONATES-BINDING PROTEIN-RELATED"/>
    <property type="match status" value="1"/>
</dbReference>
<dbReference type="Proteomes" id="UP000245838">
    <property type="component" value="Chromosome sggmmb4_Chromosome"/>
</dbReference>
<feature type="region of interest" description="Disordered" evidence="4">
    <location>
        <begin position="241"/>
        <end position="291"/>
    </location>
</feature>
<evidence type="ECO:0000256" key="3">
    <source>
        <dbReference type="ARBA" id="ARBA00022729"/>
    </source>
</evidence>
<feature type="signal peptide" evidence="5">
    <location>
        <begin position="1"/>
        <end position="23"/>
    </location>
</feature>
<organism evidence="7 8">
    <name type="scientific">Sodalis glossinidius (strain morsitans)</name>
    <dbReference type="NCBI Taxonomy" id="343509"/>
    <lineage>
        <taxon>Bacteria</taxon>
        <taxon>Pseudomonadati</taxon>
        <taxon>Pseudomonadota</taxon>
        <taxon>Gammaproteobacteria</taxon>
        <taxon>Enterobacterales</taxon>
        <taxon>Bruguierivoracaceae</taxon>
        <taxon>Sodalis</taxon>
    </lineage>
</organism>
<evidence type="ECO:0000313" key="8">
    <source>
        <dbReference type="Proteomes" id="UP000245838"/>
    </source>
</evidence>
<dbReference type="AlphaFoldDB" id="A0A193QMG5"/>
<evidence type="ECO:0000256" key="4">
    <source>
        <dbReference type="SAM" id="MobiDB-lite"/>
    </source>
</evidence>